<feature type="transmembrane region" description="Helical" evidence="5">
    <location>
        <begin position="203"/>
        <end position="232"/>
    </location>
</feature>
<keyword evidence="2 5" id="KW-0812">Transmembrane</keyword>
<keyword evidence="4 5" id="KW-0472">Membrane</keyword>
<gene>
    <name evidence="5" type="primary">tatC</name>
    <name evidence="6" type="ORF">HMPREF0872_03640</name>
</gene>
<comment type="caution">
    <text evidence="6">The sequence shown here is derived from an EMBL/GenBank/DDBJ whole genome shotgun (WGS) entry which is preliminary data.</text>
</comment>
<evidence type="ECO:0000256" key="5">
    <source>
        <dbReference type="HAMAP-Rule" id="MF_00902"/>
    </source>
</evidence>
<dbReference type="PANTHER" id="PTHR30371:SF0">
    <property type="entry name" value="SEC-INDEPENDENT PROTEIN TRANSLOCASE PROTEIN TATC, CHLOROPLASTIC-RELATED"/>
    <property type="match status" value="1"/>
</dbReference>
<dbReference type="GO" id="GO:0033281">
    <property type="term" value="C:TAT protein transport complex"/>
    <property type="evidence" value="ECO:0007669"/>
    <property type="project" value="UniProtKB-UniRule"/>
</dbReference>
<keyword evidence="5" id="KW-0653">Protein transport</keyword>
<name>A0A096CR69_9FIRM</name>
<evidence type="ECO:0000313" key="7">
    <source>
        <dbReference type="Proteomes" id="UP000029628"/>
    </source>
</evidence>
<feature type="transmembrane region" description="Helical" evidence="5">
    <location>
        <begin position="244"/>
        <end position="260"/>
    </location>
</feature>
<evidence type="ECO:0000256" key="2">
    <source>
        <dbReference type="ARBA" id="ARBA00022692"/>
    </source>
</evidence>
<keyword evidence="5" id="KW-0813">Transport</keyword>
<dbReference type="AlphaFoldDB" id="A0A096CR69"/>
<comment type="subunit">
    <text evidence="5">Forms a complex with TatA.</text>
</comment>
<reference evidence="6 7" key="1">
    <citation type="submission" date="2014-07" db="EMBL/GenBank/DDBJ databases">
        <authorList>
            <person name="McCorrison J."/>
            <person name="Sanka R."/>
            <person name="Torralba M."/>
            <person name="Gillis M."/>
            <person name="Haft D.H."/>
            <person name="Methe B."/>
            <person name="Sutton G."/>
            <person name="Nelson K.E."/>
        </authorList>
    </citation>
    <scope>NUCLEOTIDE SEQUENCE [LARGE SCALE GENOMIC DNA]</scope>
    <source>
        <strain evidence="6 7">DNF00314</strain>
    </source>
</reference>
<proteinExistence type="inferred from homology"/>
<protein>
    <recommendedName>
        <fullName evidence="5">Sec-independent protein translocase protein TatC</fullName>
    </recommendedName>
</protein>
<feature type="transmembrane region" description="Helical" evidence="5">
    <location>
        <begin position="76"/>
        <end position="94"/>
    </location>
</feature>
<accession>A0A096CR69</accession>
<comment type="similarity">
    <text evidence="5">Belongs to the TatC family.</text>
</comment>
<dbReference type="PRINTS" id="PR01840">
    <property type="entry name" value="TATCFAMILY"/>
</dbReference>
<evidence type="ECO:0000313" key="6">
    <source>
        <dbReference type="EMBL" id="KGF47799.1"/>
    </source>
</evidence>
<dbReference type="GO" id="GO:0009977">
    <property type="term" value="F:proton motive force dependent protein transmembrane transporter activity"/>
    <property type="evidence" value="ECO:0007669"/>
    <property type="project" value="TreeGrafter"/>
</dbReference>
<keyword evidence="3 5" id="KW-1133">Transmembrane helix</keyword>
<dbReference type="EMBL" id="JRNT01000007">
    <property type="protein sequence ID" value="KGF47799.1"/>
    <property type="molecule type" value="Genomic_DNA"/>
</dbReference>
<dbReference type="eggNOG" id="COG0805">
    <property type="taxonomic scope" value="Bacteria"/>
</dbReference>
<dbReference type="GO" id="GO:0043953">
    <property type="term" value="P:protein transport by the Tat complex"/>
    <property type="evidence" value="ECO:0007669"/>
    <property type="project" value="UniProtKB-UniRule"/>
</dbReference>
<comment type="subcellular location">
    <subcellularLocation>
        <location evidence="5">Cell membrane</location>
        <topology evidence="5">Multi-pass membrane protein</topology>
    </subcellularLocation>
    <subcellularLocation>
        <location evidence="1">Membrane</location>
        <topology evidence="1">Multi-pass membrane protein</topology>
    </subcellularLocation>
</comment>
<keyword evidence="5" id="KW-1003">Cell membrane</keyword>
<dbReference type="HAMAP" id="MF_00902">
    <property type="entry name" value="TatC"/>
    <property type="match status" value="1"/>
</dbReference>
<dbReference type="Proteomes" id="UP000029628">
    <property type="component" value="Unassembled WGS sequence"/>
</dbReference>
<dbReference type="PANTHER" id="PTHR30371">
    <property type="entry name" value="SEC-INDEPENDENT PROTEIN TRANSLOCASE PROTEIN TATC"/>
    <property type="match status" value="1"/>
</dbReference>
<dbReference type="RefSeq" id="WP_038151871.1">
    <property type="nucleotide sequence ID" value="NZ_JRNT01000007.1"/>
</dbReference>
<evidence type="ECO:0000256" key="1">
    <source>
        <dbReference type="ARBA" id="ARBA00004141"/>
    </source>
</evidence>
<organism evidence="6 7">
    <name type="scientific">Veillonella montpellierensis DNF00314</name>
    <dbReference type="NCBI Taxonomy" id="1401067"/>
    <lineage>
        <taxon>Bacteria</taxon>
        <taxon>Bacillati</taxon>
        <taxon>Bacillota</taxon>
        <taxon>Negativicutes</taxon>
        <taxon>Veillonellales</taxon>
        <taxon>Veillonellaceae</taxon>
        <taxon>Veillonella</taxon>
    </lineage>
</organism>
<dbReference type="NCBIfam" id="TIGR00945">
    <property type="entry name" value="tatC"/>
    <property type="match status" value="1"/>
</dbReference>
<evidence type="ECO:0000256" key="4">
    <source>
        <dbReference type="ARBA" id="ARBA00023136"/>
    </source>
</evidence>
<dbReference type="GO" id="GO:0065002">
    <property type="term" value="P:intracellular protein transmembrane transport"/>
    <property type="evidence" value="ECO:0007669"/>
    <property type="project" value="TreeGrafter"/>
</dbReference>
<evidence type="ECO:0000256" key="3">
    <source>
        <dbReference type="ARBA" id="ARBA00022989"/>
    </source>
</evidence>
<keyword evidence="5" id="KW-0811">Translocation</keyword>
<feature type="transmembrane region" description="Helical" evidence="5">
    <location>
        <begin position="266"/>
        <end position="284"/>
    </location>
</feature>
<feature type="transmembrane region" description="Helical" evidence="5">
    <location>
        <begin position="117"/>
        <end position="138"/>
    </location>
</feature>
<dbReference type="Pfam" id="PF00902">
    <property type="entry name" value="TatC"/>
    <property type="match status" value="1"/>
</dbReference>
<feature type="transmembrane region" description="Helical" evidence="5">
    <location>
        <begin position="158"/>
        <end position="183"/>
    </location>
</feature>
<sequence>MKSFDIHQFEYPPKKPSINSVLDYKKRLATIKEEQLKNKTTNSSSEPIYTDIEEKIMNEAGDMSLVGHLTELRRRLIVMVIAIIIGAAISYYYVDTLIAILTAPAGKLYYMKPTEAFFTYLKVSLVGGILIAMPVLLYEIWAFIVPALTKGEKKITNLYIPIALILFCLGIVFSYFLVLPAAVKFFIGFSTDELLPLFSIGQYIDFVIAFILPFGVIFELPLIVMLLAHLGLVSSRFLKSKRKLFILMAFIIGAVISPTPDMFSQTMIAIPMILLYEVSVFIVGKIMKK</sequence>
<comment type="function">
    <text evidence="5">Part of the twin-arginine translocation (Tat) system that transports large folded proteins containing a characteristic twin-arginine motif in their signal peptide across membranes.</text>
</comment>
<dbReference type="InterPro" id="IPR002033">
    <property type="entry name" value="TatC"/>
</dbReference>
<keyword evidence="7" id="KW-1185">Reference proteome</keyword>